<gene>
    <name evidence="1" type="ORF">DP939_42255</name>
</gene>
<evidence type="ECO:0000313" key="2">
    <source>
        <dbReference type="Proteomes" id="UP000253303"/>
    </source>
</evidence>
<dbReference type="RefSeq" id="WP_113986462.1">
    <property type="nucleotide sequence ID" value="NZ_QMEY01000037.1"/>
</dbReference>
<proteinExistence type="predicted"/>
<name>A0A366LJW0_9ACTN</name>
<organism evidence="1 2">
    <name type="scientific">Spongiactinospora rosea</name>
    <dbReference type="NCBI Taxonomy" id="2248750"/>
    <lineage>
        <taxon>Bacteria</taxon>
        <taxon>Bacillati</taxon>
        <taxon>Actinomycetota</taxon>
        <taxon>Actinomycetes</taxon>
        <taxon>Streptosporangiales</taxon>
        <taxon>Streptosporangiaceae</taxon>
        <taxon>Spongiactinospora</taxon>
    </lineage>
</organism>
<protein>
    <submittedName>
        <fullName evidence="1">Uncharacterized protein</fullName>
    </submittedName>
</protein>
<keyword evidence="2" id="KW-1185">Reference proteome</keyword>
<dbReference type="EMBL" id="QMEY01000037">
    <property type="protein sequence ID" value="RBQ14175.1"/>
    <property type="molecule type" value="Genomic_DNA"/>
</dbReference>
<sequence>MVWEVEAGDRGVGGVTDNLFVAQKELLDALYGLGTGRGRMRYARLSFIHVGYVYGPIVVTAHRKDGVTVLVAGGTWESTL</sequence>
<comment type="caution">
    <text evidence="1">The sequence shown here is derived from an EMBL/GenBank/DDBJ whole genome shotgun (WGS) entry which is preliminary data.</text>
</comment>
<dbReference type="AlphaFoldDB" id="A0A366LJW0"/>
<dbReference type="Proteomes" id="UP000253303">
    <property type="component" value="Unassembled WGS sequence"/>
</dbReference>
<accession>A0A366LJW0</accession>
<dbReference type="OrthoDB" id="3482905at2"/>
<reference evidence="1 2" key="1">
    <citation type="submission" date="2018-06" db="EMBL/GenBank/DDBJ databases">
        <title>Sphaerisporangium craniellae sp. nov., isolated from a marine sponge in the South China Sea.</title>
        <authorList>
            <person name="Li L."/>
        </authorList>
    </citation>
    <scope>NUCLEOTIDE SEQUENCE [LARGE SCALE GENOMIC DNA]</scope>
    <source>
        <strain evidence="1 2">LHW63015</strain>
    </source>
</reference>
<evidence type="ECO:0000313" key="1">
    <source>
        <dbReference type="EMBL" id="RBQ14175.1"/>
    </source>
</evidence>